<dbReference type="Pfam" id="PF00512">
    <property type="entry name" value="HisKA"/>
    <property type="match status" value="1"/>
</dbReference>
<dbReference type="InterPro" id="IPR036097">
    <property type="entry name" value="HisK_dim/P_sf"/>
</dbReference>
<protein>
    <recommendedName>
        <fullName evidence="2">histidine kinase</fullName>
        <ecNumber evidence="2">2.7.13.3</ecNumber>
    </recommendedName>
</protein>
<evidence type="ECO:0000256" key="4">
    <source>
        <dbReference type="ARBA" id="ARBA00022679"/>
    </source>
</evidence>
<evidence type="ECO:0000256" key="8">
    <source>
        <dbReference type="ARBA" id="ARBA00023012"/>
    </source>
</evidence>
<dbReference type="CDD" id="cd00130">
    <property type="entry name" value="PAS"/>
    <property type="match status" value="2"/>
</dbReference>
<keyword evidence="8" id="KW-0902">Two-component regulatory system</keyword>
<dbReference type="InterPro" id="IPR013767">
    <property type="entry name" value="PAS_fold"/>
</dbReference>
<feature type="domain" description="PAS" evidence="10">
    <location>
        <begin position="401"/>
        <end position="440"/>
    </location>
</feature>
<keyword evidence="3" id="KW-0597">Phosphoprotein</keyword>
<dbReference type="InterPro" id="IPR004358">
    <property type="entry name" value="Sig_transdc_His_kin-like_C"/>
</dbReference>
<dbReference type="PRINTS" id="PR00344">
    <property type="entry name" value="BCTRLSENSOR"/>
</dbReference>
<feature type="domain" description="PAS" evidence="10">
    <location>
        <begin position="158"/>
        <end position="191"/>
    </location>
</feature>
<dbReference type="InterPro" id="IPR003594">
    <property type="entry name" value="HATPase_dom"/>
</dbReference>
<evidence type="ECO:0000256" key="7">
    <source>
        <dbReference type="ARBA" id="ARBA00022840"/>
    </source>
</evidence>
<sequence length="719" mass="83327">MIDKEAFLSVHEDVVKEFLTRSDQDIYKQLFEFSQQGLAIVSPSGTLIKMNQKFCDILGCSEHVKVQDDYESSIQIEDLRLDQKELLPLFLGEIDSYKIEKELHSLLWISIHASILPFENVRFILLTIEDITSRKDYELRLNQELQFYNSFQVYNNLPIMSCDLEGNIVFANTASGIKLGYRKEELLHQSLKKMIVQQDIMNDLENKNIKLDGKPYTYVRELDIICKNEEILKIEMKFIPIFVDNKLEGIHVIFWEAKEYRNALHLIHHHNGLLFKYKKIEEKFVFSACAGSLTTRMNINPKKIIGRTLNDFLKGKELKRVENYYRQAWESGKVVSFEGIYLENTYYLVTLKPVLENNEVIEVVGTFTELTNLNHSQLRYQTILNNSIVGIFLYQDEKFNFVNSRLCEMYGYSQKEMINQNILDLFVQEERDKISTNLQKLKIGFINKLEMNSKGVHKNNSIINLKVQYSIIEFQEEPLIIGIINDVTEKKLQKMTKQSIVTQLAAGFAHEIRNPLTTLKGFVRMLELNSQSADESKRYIKIMNGELERIQVITDKFLSLAKPMVVNLEKQDLHEIIHDVISNMSQLFKDHNIDIKLKVATNLTYIRGDEELLKKTFRHIIRNSIEAMPDGGEIVVKIKSICNKLIVCVIDQGIGITSERLAKLGEPFYTTKEKGTGLGLMMCYKILEAHHGKIHISSRVNKGTTVEVYLPDMEGIYLN</sequence>
<dbReference type="RefSeq" id="WP_305991275.1">
    <property type="nucleotide sequence ID" value="NZ_JAVAMP010000002.1"/>
</dbReference>
<dbReference type="PANTHER" id="PTHR43065:SF34">
    <property type="entry name" value="SPORULATION KINASE A"/>
    <property type="match status" value="1"/>
</dbReference>
<dbReference type="SMART" id="SM00388">
    <property type="entry name" value="HisKA"/>
    <property type="match status" value="1"/>
</dbReference>
<dbReference type="SMART" id="SM00387">
    <property type="entry name" value="HATPase_c"/>
    <property type="match status" value="1"/>
</dbReference>
<dbReference type="Pfam" id="PF13426">
    <property type="entry name" value="PAS_9"/>
    <property type="match status" value="1"/>
</dbReference>
<dbReference type="InterPro" id="IPR035965">
    <property type="entry name" value="PAS-like_dom_sf"/>
</dbReference>
<name>A0ABT9IX92_9BACL</name>
<dbReference type="PROSITE" id="PS50109">
    <property type="entry name" value="HIS_KIN"/>
    <property type="match status" value="1"/>
</dbReference>
<organism evidence="11 12">
    <name type="scientific">Chengkuizengella axinellae</name>
    <dbReference type="NCBI Taxonomy" id="3064388"/>
    <lineage>
        <taxon>Bacteria</taxon>
        <taxon>Bacillati</taxon>
        <taxon>Bacillota</taxon>
        <taxon>Bacilli</taxon>
        <taxon>Bacillales</taxon>
        <taxon>Paenibacillaceae</taxon>
        <taxon>Chengkuizengella</taxon>
    </lineage>
</organism>
<dbReference type="Pfam" id="PF13188">
    <property type="entry name" value="PAS_8"/>
    <property type="match status" value="1"/>
</dbReference>
<reference evidence="11 12" key="1">
    <citation type="submission" date="2023-08" db="EMBL/GenBank/DDBJ databases">
        <authorList>
            <person name="Park J.-S."/>
        </authorList>
    </citation>
    <scope>NUCLEOTIDE SEQUENCE [LARGE SCALE GENOMIC DNA]</scope>
    <source>
        <strain evidence="11 12">2205SS18-9</strain>
    </source>
</reference>
<dbReference type="InterPro" id="IPR005467">
    <property type="entry name" value="His_kinase_dom"/>
</dbReference>
<dbReference type="Gene3D" id="3.30.565.10">
    <property type="entry name" value="Histidine kinase-like ATPase, C-terminal domain"/>
    <property type="match status" value="1"/>
</dbReference>
<evidence type="ECO:0000259" key="9">
    <source>
        <dbReference type="PROSITE" id="PS50109"/>
    </source>
</evidence>
<keyword evidence="5" id="KW-0547">Nucleotide-binding</keyword>
<dbReference type="Pfam" id="PF00989">
    <property type="entry name" value="PAS"/>
    <property type="match status" value="1"/>
</dbReference>
<gene>
    <name evidence="11" type="ORF">Q5Y73_07695</name>
</gene>
<evidence type="ECO:0000313" key="12">
    <source>
        <dbReference type="Proteomes" id="UP001231941"/>
    </source>
</evidence>
<dbReference type="SUPFAM" id="SSF47384">
    <property type="entry name" value="Homodimeric domain of signal transducing histidine kinase"/>
    <property type="match status" value="1"/>
</dbReference>
<dbReference type="InterPro" id="IPR000014">
    <property type="entry name" value="PAS"/>
</dbReference>
<dbReference type="PROSITE" id="PS50112">
    <property type="entry name" value="PAS"/>
    <property type="match status" value="2"/>
</dbReference>
<dbReference type="Pfam" id="PF02518">
    <property type="entry name" value="HATPase_c"/>
    <property type="match status" value="1"/>
</dbReference>
<dbReference type="Pfam" id="PF08448">
    <property type="entry name" value="PAS_4"/>
    <property type="match status" value="1"/>
</dbReference>
<evidence type="ECO:0000256" key="2">
    <source>
        <dbReference type="ARBA" id="ARBA00012438"/>
    </source>
</evidence>
<dbReference type="PANTHER" id="PTHR43065">
    <property type="entry name" value="SENSOR HISTIDINE KINASE"/>
    <property type="match status" value="1"/>
</dbReference>
<evidence type="ECO:0000256" key="6">
    <source>
        <dbReference type="ARBA" id="ARBA00022777"/>
    </source>
</evidence>
<accession>A0ABT9IX92</accession>
<proteinExistence type="predicted"/>
<evidence type="ECO:0000313" key="11">
    <source>
        <dbReference type="EMBL" id="MDP5273983.1"/>
    </source>
</evidence>
<dbReference type="SMART" id="SM00091">
    <property type="entry name" value="PAS"/>
    <property type="match status" value="3"/>
</dbReference>
<dbReference type="CDD" id="cd00082">
    <property type="entry name" value="HisKA"/>
    <property type="match status" value="1"/>
</dbReference>
<dbReference type="EMBL" id="JAVAMP010000002">
    <property type="protein sequence ID" value="MDP5273983.1"/>
    <property type="molecule type" value="Genomic_DNA"/>
</dbReference>
<keyword evidence="6" id="KW-0418">Kinase</keyword>
<dbReference type="Gene3D" id="3.30.450.20">
    <property type="entry name" value="PAS domain"/>
    <property type="match status" value="4"/>
</dbReference>
<dbReference type="Gene3D" id="1.10.287.130">
    <property type="match status" value="1"/>
</dbReference>
<dbReference type="EC" id="2.7.13.3" evidence="2"/>
<dbReference type="InterPro" id="IPR003661">
    <property type="entry name" value="HisK_dim/P_dom"/>
</dbReference>
<dbReference type="NCBIfam" id="TIGR00229">
    <property type="entry name" value="sensory_box"/>
    <property type="match status" value="3"/>
</dbReference>
<evidence type="ECO:0000256" key="3">
    <source>
        <dbReference type="ARBA" id="ARBA00022553"/>
    </source>
</evidence>
<dbReference type="SUPFAM" id="SSF55785">
    <property type="entry name" value="PYP-like sensor domain (PAS domain)"/>
    <property type="match status" value="4"/>
</dbReference>
<dbReference type="SUPFAM" id="SSF55874">
    <property type="entry name" value="ATPase domain of HSP90 chaperone/DNA topoisomerase II/histidine kinase"/>
    <property type="match status" value="1"/>
</dbReference>
<comment type="caution">
    <text evidence="11">The sequence shown here is derived from an EMBL/GenBank/DDBJ whole genome shotgun (WGS) entry which is preliminary data.</text>
</comment>
<evidence type="ECO:0000256" key="1">
    <source>
        <dbReference type="ARBA" id="ARBA00000085"/>
    </source>
</evidence>
<keyword evidence="12" id="KW-1185">Reference proteome</keyword>
<keyword evidence="4" id="KW-0808">Transferase</keyword>
<evidence type="ECO:0000256" key="5">
    <source>
        <dbReference type="ARBA" id="ARBA00022741"/>
    </source>
</evidence>
<dbReference type="Proteomes" id="UP001231941">
    <property type="component" value="Unassembled WGS sequence"/>
</dbReference>
<feature type="domain" description="Histidine kinase" evidence="9">
    <location>
        <begin position="507"/>
        <end position="714"/>
    </location>
</feature>
<dbReference type="InterPro" id="IPR036890">
    <property type="entry name" value="HATPase_C_sf"/>
</dbReference>
<dbReference type="InterPro" id="IPR013656">
    <property type="entry name" value="PAS_4"/>
</dbReference>
<comment type="catalytic activity">
    <reaction evidence="1">
        <text>ATP + protein L-histidine = ADP + protein N-phospho-L-histidine.</text>
        <dbReference type="EC" id="2.7.13.3"/>
    </reaction>
</comment>
<keyword evidence="7" id="KW-0067">ATP-binding</keyword>
<evidence type="ECO:0000259" key="10">
    <source>
        <dbReference type="PROSITE" id="PS50112"/>
    </source>
</evidence>